<comment type="similarity">
    <text evidence="1">Belongs to the type-I restriction system S methylase family.</text>
</comment>
<accession>A0A327YBK4</accession>
<protein>
    <submittedName>
        <fullName evidence="5">Type I restriction enzyme S subunit</fullName>
    </submittedName>
</protein>
<gene>
    <name evidence="5" type="ORF">B0I26_11288</name>
</gene>
<feature type="domain" description="Type I restriction modification DNA specificity" evidence="4">
    <location>
        <begin position="226"/>
        <end position="397"/>
    </location>
</feature>
<dbReference type="CDD" id="cd17517">
    <property type="entry name" value="RMtype1_S_EcoKI_StySPI-TRD2-CR2_like"/>
    <property type="match status" value="1"/>
</dbReference>
<dbReference type="PANTHER" id="PTHR30408:SF13">
    <property type="entry name" value="TYPE I RESTRICTION ENZYME HINDI SPECIFICITY SUBUNIT"/>
    <property type="match status" value="1"/>
</dbReference>
<keyword evidence="3" id="KW-0238">DNA-binding</keyword>
<dbReference type="OrthoDB" id="9811611at2"/>
<evidence type="ECO:0000313" key="5">
    <source>
        <dbReference type="EMBL" id="RAK17366.1"/>
    </source>
</evidence>
<dbReference type="Proteomes" id="UP000248555">
    <property type="component" value="Unassembled WGS sequence"/>
</dbReference>
<dbReference type="SUPFAM" id="SSF116734">
    <property type="entry name" value="DNA methylase specificity domain"/>
    <property type="match status" value="2"/>
</dbReference>
<evidence type="ECO:0000313" key="6">
    <source>
        <dbReference type="Proteomes" id="UP000248555"/>
    </source>
</evidence>
<feature type="domain" description="Type I restriction modification DNA specificity" evidence="4">
    <location>
        <begin position="4"/>
        <end position="187"/>
    </location>
</feature>
<dbReference type="InterPro" id="IPR052021">
    <property type="entry name" value="Type-I_RS_S_subunit"/>
</dbReference>
<comment type="caution">
    <text evidence="5">The sequence shown here is derived from an EMBL/GenBank/DDBJ whole genome shotgun (WGS) entry which is preliminary data.</text>
</comment>
<organism evidence="5 6">
    <name type="scientific">Paranoxybacillus vitaminiphilus</name>
    <dbReference type="NCBI Taxonomy" id="581036"/>
    <lineage>
        <taxon>Bacteria</taxon>
        <taxon>Bacillati</taxon>
        <taxon>Bacillota</taxon>
        <taxon>Bacilli</taxon>
        <taxon>Bacillales</taxon>
        <taxon>Anoxybacillaceae</taxon>
        <taxon>Paranoxybacillus</taxon>
    </lineage>
</organism>
<evidence type="ECO:0000256" key="3">
    <source>
        <dbReference type="ARBA" id="ARBA00023125"/>
    </source>
</evidence>
<keyword evidence="2" id="KW-0680">Restriction system</keyword>
<evidence type="ECO:0000259" key="4">
    <source>
        <dbReference type="Pfam" id="PF01420"/>
    </source>
</evidence>
<dbReference type="InterPro" id="IPR044946">
    <property type="entry name" value="Restrct_endonuc_typeI_TRD_sf"/>
</dbReference>
<sequence>MVCESWKTYRLDEVYEFSSGLSKKREEFGFGYDFLTFKDVFNNYFVPNELSELVNSTDKEREKYSIKKGDVFLTRTSEKQDELGMSSVALKDYPNATFNGFTKRLRPKNNVEILPEYAGFYFRSPQFRSQVNSMSSMTTRASLNNSMLASLKIVLPSIKEQEKIANILLSLHKKIETNNEINTKLEEMAQAIFKHWFVDFEFPNENGEPYKSSGGEMVESEIGMIPKGWKIQGLDEIADFLNGLAMQKFRPQEDEKWLPVLKIRELRQGFTDNNSDKCSENIERKYIVDDGDIIFSWSGSLLVDIWCGGKCGLNQHLFKVTSKNNEKWFYYHWIRIHLERFIRIAESKATTMGHIKRKDLSDAKVLIPSEDIYLKANKIFKPIFEKIVNIKVESKKLREIRDILLPKLMSGEIRVPLES</sequence>
<proteinExistence type="inferred from homology"/>
<dbReference type="AlphaFoldDB" id="A0A327YBK4"/>
<dbReference type="RefSeq" id="WP_111645897.1">
    <property type="nucleotide sequence ID" value="NZ_QLMH01000012.1"/>
</dbReference>
<dbReference type="Pfam" id="PF01420">
    <property type="entry name" value="Methylase_S"/>
    <property type="match status" value="2"/>
</dbReference>
<dbReference type="PANTHER" id="PTHR30408">
    <property type="entry name" value="TYPE-1 RESTRICTION ENZYME ECOKI SPECIFICITY PROTEIN"/>
    <property type="match status" value="1"/>
</dbReference>
<name>A0A327YBK4_9BACL</name>
<dbReference type="GO" id="GO:0003677">
    <property type="term" value="F:DNA binding"/>
    <property type="evidence" value="ECO:0007669"/>
    <property type="project" value="UniProtKB-KW"/>
</dbReference>
<evidence type="ECO:0000256" key="2">
    <source>
        <dbReference type="ARBA" id="ARBA00022747"/>
    </source>
</evidence>
<dbReference type="GO" id="GO:0009307">
    <property type="term" value="P:DNA restriction-modification system"/>
    <property type="evidence" value="ECO:0007669"/>
    <property type="project" value="UniProtKB-KW"/>
</dbReference>
<dbReference type="EMBL" id="QLMH01000012">
    <property type="protein sequence ID" value="RAK17366.1"/>
    <property type="molecule type" value="Genomic_DNA"/>
</dbReference>
<dbReference type="CDD" id="cd17254">
    <property type="entry name" value="RMtype1_S_FclI-TRD1-CR1_like"/>
    <property type="match status" value="1"/>
</dbReference>
<keyword evidence="6" id="KW-1185">Reference proteome</keyword>
<dbReference type="InterPro" id="IPR000055">
    <property type="entry name" value="Restrct_endonuc_typeI_TRD"/>
</dbReference>
<reference evidence="5 6" key="1">
    <citation type="submission" date="2018-06" db="EMBL/GenBank/DDBJ databases">
        <title>Genomic Encyclopedia of Type Strains, Phase III (KMG-III): the genomes of soil and plant-associated and newly described type strains.</title>
        <authorList>
            <person name="Whitman W."/>
        </authorList>
    </citation>
    <scope>NUCLEOTIDE SEQUENCE [LARGE SCALE GENOMIC DNA]</scope>
    <source>
        <strain evidence="5 6">CGMCC 1.8979</strain>
    </source>
</reference>
<evidence type="ECO:0000256" key="1">
    <source>
        <dbReference type="ARBA" id="ARBA00010923"/>
    </source>
</evidence>
<dbReference type="Gene3D" id="3.90.220.20">
    <property type="entry name" value="DNA methylase specificity domains"/>
    <property type="match status" value="2"/>
</dbReference>